<reference evidence="1 2" key="1">
    <citation type="journal article" date="2015" name="Stand. Genomic Sci.">
        <title>Genomic Encyclopedia of Bacterial and Archaeal Type Strains, Phase III: the genomes of soil and plant-associated and newly described type strains.</title>
        <authorList>
            <person name="Whitman W.B."/>
            <person name="Woyke T."/>
            <person name="Klenk H.P."/>
            <person name="Zhou Y."/>
            <person name="Lilburn T.G."/>
            <person name="Beck B.J."/>
            <person name="De Vos P."/>
            <person name="Vandamme P."/>
            <person name="Eisen J.A."/>
            <person name="Garrity G."/>
            <person name="Hugenholtz P."/>
            <person name="Kyrpides N.C."/>
        </authorList>
    </citation>
    <scope>NUCLEOTIDE SEQUENCE [LARGE SCALE GENOMIC DNA]</scope>
    <source>
        <strain evidence="1 2">CV53</strain>
    </source>
</reference>
<comment type="caution">
    <text evidence="1">The sequence shown here is derived from an EMBL/GenBank/DDBJ whole genome shotgun (WGS) entry which is preliminary data.</text>
</comment>
<organism evidence="1 2">
    <name type="scientific">Mesobacillus foraminis</name>
    <dbReference type="NCBI Taxonomy" id="279826"/>
    <lineage>
        <taxon>Bacteria</taxon>
        <taxon>Bacillati</taxon>
        <taxon>Bacillota</taxon>
        <taxon>Bacilli</taxon>
        <taxon>Bacillales</taxon>
        <taxon>Bacillaceae</taxon>
        <taxon>Mesobacillus</taxon>
    </lineage>
</organism>
<dbReference type="RefSeq" id="WP_132009390.1">
    <property type="nucleotide sequence ID" value="NZ_JABUHM010000011.1"/>
</dbReference>
<name>A0A4R2B7B6_9BACI</name>
<sequence length="653" mass="73354">MSGTIELYKQKFENALHALEQAKPFAKSMYQTNVFQTAIDLAANEQGLHFLYEQASRFDGAGVFNGGPWEDPSKMQPPLVGGSLKLKGVNSIVELLSELRILAIAKGDYDHEAISPEEARSFLNEVLALNLDLLFPPETEEARLDTGEHIERAQRLFRFLGDELSFNAIAGKIVSEIDRLAVQRPIMTNRIEKMIQMARHMMEADIDENQKSALAGYTRALTFPSPLSREYQSLRDYRIKLKDLASEDLKKEAEAFAESMISTGLVSPHHAVFVRFINRAEADLLTIALELDETGTAGYNANRELVRDLIQISIWPETRQSIYGLGRMLNRGVLTQDHLLPSIRRLFELNIHPDVKKALMKPEFEQNGMTANGVLLAGTISVLGQPLGVGQGLNPTCQSARAISLWSQHGTGQLLEYIARAARDNDIDITFEGETIHSSSVEGGVADEIHQELDSVSVVLVPHLDKIYNEMMKKTLLRGEDGHKWVNPEFYGEWIPKGFSNVIDPLTLGVKNYGSFVRLFYATHHPDFNEGYELIYPNPVGIFITNVHGKLLGLHAVSIQRIEKDQAGEYRIYFYNPNNDSGQNWGQGIEPSVQGNGEAEGESSLPFQEFVSRMYAFHYNPYEQGELFLVDDSLVEEAEQLAKDSWGKDYTWL</sequence>
<gene>
    <name evidence="1" type="ORF">EV146_11086</name>
</gene>
<dbReference type="EMBL" id="SLVV01000010">
    <property type="protein sequence ID" value="TCN22601.1"/>
    <property type="molecule type" value="Genomic_DNA"/>
</dbReference>
<evidence type="ECO:0000313" key="1">
    <source>
        <dbReference type="EMBL" id="TCN22601.1"/>
    </source>
</evidence>
<evidence type="ECO:0000313" key="2">
    <source>
        <dbReference type="Proteomes" id="UP000295689"/>
    </source>
</evidence>
<protein>
    <submittedName>
        <fullName evidence="1">Uncharacterized protein</fullName>
    </submittedName>
</protein>
<dbReference type="Proteomes" id="UP000295689">
    <property type="component" value="Unassembled WGS sequence"/>
</dbReference>
<accession>A0A4R2B7B6</accession>
<keyword evidence="2" id="KW-1185">Reference proteome</keyword>
<dbReference type="AlphaFoldDB" id="A0A4R2B7B6"/>
<proteinExistence type="predicted"/>